<evidence type="ECO:0000256" key="1">
    <source>
        <dbReference type="ARBA" id="ARBA00004370"/>
    </source>
</evidence>
<organism evidence="7 8">
    <name type="scientific">Takifugu flavidus</name>
    <name type="common">sansaifugu</name>
    <dbReference type="NCBI Taxonomy" id="433684"/>
    <lineage>
        <taxon>Eukaryota</taxon>
        <taxon>Metazoa</taxon>
        <taxon>Chordata</taxon>
        <taxon>Craniata</taxon>
        <taxon>Vertebrata</taxon>
        <taxon>Euteleostomi</taxon>
        <taxon>Actinopterygii</taxon>
        <taxon>Neopterygii</taxon>
        <taxon>Teleostei</taxon>
        <taxon>Neoteleostei</taxon>
        <taxon>Acanthomorphata</taxon>
        <taxon>Eupercaria</taxon>
        <taxon>Tetraodontiformes</taxon>
        <taxon>Tetradontoidea</taxon>
        <taxon>Tetraodontidae</taxon>
        <taxon>Takifugu</taxon>
    </lineage>
</organism>
<sequence length="574" mass="62115">MRELWVSCLLFCFAVTSADLGTRRKLEERLKGSNAREVWRGLKTISGHTKDSGRGPESGGLDCAAPSLSHSSKPRPDCAVTSPSPRNTSGTGSSLLTPRQIDPPSPTPVLTHQESHLASPLQLIRRRLLTRLSISRLARINIVIRVCSVRIKAVPELEAGEDFRCCSSPAAPPEPVIVAVTPEQQQLRLRCEGVRVTLLFDPPEPTRIRMVVKEDSEVVLNCSASGSVRDQVFDWKKDDDVGVFLYSRGSTYGSGLSGQSPQFAGRVAHFPEALDLGNASIRIKKAEVRDSGIYTCTVPRSSPVLRSEISLLVECILKVRPPGEGASPEPLIRIVDGGPDWELLQCEVKGAHPRPAVQWQDSSGRVLPALETKSEERDGRFYVTVRANVSSSGNYSCVVTQEEFCHQINSTTFVHIGDAAALLVPVRRDWTHLTGAALPGSSTRSGSMKSLRSVSGPDGPRISTHHEPGGRLELSNDDAVKLQTLVNWQQLLTSSSLTAHLLQRGVGSLKNQAPGPDGGSDCPPQLPQRLLGIDRFLGCAFSMHGLGSKPAVPPPSMHFTAHLRQGNARDGAQQ</sequence>
<feature type="domain" description="Ig-like" evidence="6">
    <location>
        <begin position="203"/>
        <end position="310"/>
    </location>
</feature>
<gene>
    <name evidence="7" type="ORF">D4764_0122790</name>
</gene>
<dbReference type="Proteomes" id="UP000324091">
    <property type="component" value="Unassembled WGS sequence"/>
</dbReference>
<dbReference type="EMBL" id="RHFK02000078">
    <property type="protein sequence ID" value="TWW54815.1"/>
    <property type="molecule type" value="Genomic_DNA"/>
</dbReference>
<dbReference type="InterPro" id="IPR007110">
    <property type="entry name" value="Ig-like_dom"/>
</dbReference>
<evidence type="ECO:0000256" key="5">
    <source>
        <dbReference type="SAM" id="SignalP"/>
    </source>
</evidence>
<feature type="signal peptide" evidence="5">
    <location>
        <begin position="1"/>
        <end position="18"/>
    </location>
</feature>
<feature type="region of interest" description="Disordered" evidence="4">
    <location>
        <begin position="435"/>
        <end position="473"/>
    </location>
</feature>
<protein>
    <recommendedName>
        <fullName evidence="6">Ig-like domain-containing protein</fullName>
    </recommendedName>
</protein>
<dbReference type="InterPro" id="IPR053896">
    <property type="entry name" value="BTN3A2-like_Ig-C"/>
</dbReference>
<dbReference type="Pfam" id="PF07686">
    <property type="entry name" value="V-set"/>
    <property type="match status" value="1"/>
</dbReference>
<accession>A0A5C6MJN8</accession>
<evidence type="ECO:0000256" key="2">
    <source>
        <dbReference type="ARBA" id="ARBA00023136"/>
    </source>
</evidence>
<feature type="chain" id="PRO_5023122946" description="Ig-like domain-containing protein" evidence="5">
    <location>
        <begin position="19"/>
        <end position="574"/>
    </location>
</feature>
<keyword evidence="5" id="KW-0732">Signal</keyword>
<evidence type="ECO:0000313" key="8">
    <source>
        <dbReference type="Proteomes" id="UP000324091"/>
    </source>
</evidence>
<dbReference type="SMART" id="SM00408">
    <property type="entry name" value="IGc2"/>
    <property type="match status" value="1"/>
</dbReference>
<dbReference type="SMART" id="SM00409">
    <property type="entry name" value="IG"/>
    <property type="match status" value="1"/>
</dbReference>
<dbReference type="AlphaFoldDB" id="A0A5C6MJN8"/>
<dbReference type="InterPro" id="IPR050504">
    <property type="entry name" value="IgSF_BTN/MOG"/>
</dbReference>
<dbReference type="InterPro" id="IPR013783">
    <property type="entry name" value="Ig-like_fold"/>
</dbReference>
<dbReference type="PANTHER" id="PTHR24100:SF151">
    <property type="entry name" value="ICOS LIGAND"/>
    <property type="match status" value="1"/>
</dbReference>
<keyword evidence="3" id="KW-0393">Immunoglobulin domain</keyword>
<feature type="compositionally biased region" description="Polar residues" evidence="4">
    <location>
        <begin position="440"/>
        <end position="453"/>
    </location>
</feature>
<comment type="caution">
    <text evidence="7">The sequence shown here is derived from an EMBL/GenBank/DDBJ whole genome shotgun (WGS) entry which is preliminary data.</text>
</comment>
<dbReference type="GO" id="GO:0001817">
    <property type="term" value="P:regulation of cytokine production"/>
    <property type="evidence" value="ECO:0007669"/>
    <property type="project" value="TreeGrafter"/>
</dbReference>
<reference evidence="7 8" key="1">
    <citation type="submission" date="2019-04" db="EMBL/GenBank/DDBJ databases">
        <title>Chromosome genome assembly for Takifugu flavidus.</title>
        <authorList>
            <person name="Xiao S."/>
        </authorList>
    </citation>
    <scope>NUCLEOTIDE SEQUENCE [LARGE SCALE GENOMIC DNA]</scope>
    <source>
        <strain evidence="7">HTHZ2018</strain>
        <tissue evidence="7">Muscle</tissue>
    </source>
</reference>
<feature type="domain" description="Ig-like" evidence="6">
    <location>
        <begin position="322"/>
        <end position="401"/>
    </location>
</feature>
<name>A0A5C6MJN8_9TELE</name>
<evidence type="ECO:0000313" key="7">
    <source>
        <dbReference type="EMBL" id="TWW54815.1"/>
    </source>
</evidence>
<dbReference type="GO" id="GO:0005102">
    <property type="term" value="F:signaling receptor binding"/>
    <property type="evidence" value="ECO:0007669"/>
    <property type="project" value="TreeGrafter"/>
</dbReference>
<dbReference type="PROSITE" id="PS50835">
    <property type="entry name" value="IG_LIKE"/>
    <property type="match status" value="2"/>
</dbReference>
<keyword evidence="2" id="KW-0472">Membrane</keyword>
<dbReference type="CDD" id="cd00096">
    <property type="entry name" value="Ig"/>
    <property type="match status" value="1"/>
</dbReference>
<evidence type="ECO:0000259" key="6">
    <source>
        <dbReference type="PROSITE" id="PS50835"/>
    </source>
</evidence>
<dbReference type="GO" id="GO:0050852">
    <property type="term" value="P:T cell receptor signaling pathway"/>
    <property type="evidence" value="ECO:0007669"/>
    <property type="project" value="TreeGrafter"/>
</dbReference>
<dbReference type="Pfam" id="PF22705">
    <property type="entry name" value="C2-set_3"/>
    <property type="match status" value="1"/>
</dbReference>
<dbReference type="InterPro" id="IPR003598">
    <property type="entry name" value="Ig_sub2"/>
</dbReference>
<comment type="subcellular location">
    <subcellularLocation>
        <location evidence="1">Membrane</location>
    </subcellularLocation>
</comment>
<evidence type="ECO:0000256" key="4">
    <source>
        <dbReference type="SAM" id="MobiDB-lite"/>
    </source>
</evidence>
<feature type="compositionally biased region" description="Polar residues" evidence="4">
    <location>
        <begin position="81"/>
        <end position="97"/>
    </location>
</feature>
<evidence type="ECO:0000256" key="3">
    <source>
        <dbReference type="ARBA" id="ARBA00023319"/>
    </source>
</evidence>
<dbReference type="SMART" id="SM00406">
    <property type="entry name" value="IGv"/>
    <property type="match status" value="1"/>
</dbReference>
<keyword evidence="8" id="KW-1185">Reference proteome</keyword>
<dbReference type="GO" id="GO:0009897">
    <property type="term" value="C:external side of plasma membrane"/>
    <property type="evidence" value="ECO:0007669"/>
    <property type="project" value="TreeGrafter"/>
</dbReference>
<dbReference type="PANTHER" id="PTHR24100">
    <property type="entry name" value="BUTYROPHILIN"/>
    <property type="match status" value="1"/>
</dbReference>
<proteinExistence type="predicted"/>
<dbReference type="InterPro" id="IPR013106">
    <property type="entry name" value="Ig_V-set"/>
</dbReference>
<dbReference type="InterPro" id="IPR003599">
    <property type="entry name" value="Ig_sub"/>
</dbReference>
<feature type="region of interest" description="Disordered" evidence="4">
    <location>
        <begin position="41"/>
        <end position="116"/>
    </location>
</feature>
<dbReference type="InterPro" id="IPR036179">
    <property type="entry name" value="Ig-like_dom_sf"/>
</dbReference>
<dbReference type="Gene3D" id="2.60.40.10">
    <property type="entry name" value="Immunoglobulins"/>
    <property type="match status" value="2"/>
</dbReference>
<dbReference type="SUPFAM" id="SSF48726">
    <property type="entry name" value="Immunoglobulin"/>
    <property type="match status" value="2"/>
</dbReference>